<protein>
    <submittedName>
        <fullName evidence="1">Uncharacterized protein</fullName>
    </submittedName>
</protein>
<reference evidence="1" key="1">
    <citation type="journal article" date="2020" name="mSystems">
        <title>Genome- and Community-Level Interaction Insights into Carbon Utilization and Element Cycling Functions of Hydrothermarchaeota in Hydrothermal Sediment.</title>
        <authorList>
            <person name="Zhou Z."/>
            <person name="Liu Y."/>
            <person name="Xu W."/>
            <person name="Pan J."/>
            <person name="Luo Z.H."/>
            <person name="Li M."/>
        </authorList>
    </citation>
    <scope>NUCLEOTIDE SEQUENCE [LARGE SCALE GENOMIC DNA]</scope>
    <source>
        <strain evidence="1">SpSt-374</strain>
    </source>
</reference>
<organism evidence="1">
    <name type="scientific">Planktothricoides sp. SpSt-374</name>
    <dbReference type="NCBI Taxonomy" id="2282167"/>
    <lineage>
        <taxon>Bacteria</taxon>
        <taxon>Bacillati</taxon>
        <taxon>Cyanobacteriota</taxon>
        <taxon>Cyanophyceae</taxon>
        <taxon>Oscillatoriophycideae</taxon>
        <taxon>Oscillatoriales</taxon>
        <taxon>Oscillatoriaceae</taxon>
        <taxon>Planktothricoides</taxon>
    </lineage>
</organism>
<comment type="caution">
    <text evidence="1">The sequence shown here is derived from an EMBL/GenBank/DDBJ whole genome shotgun (WGS) entry which is preliminary data.</text>
</comment>
<sequence>MARYTGLFVVAVNIDRLRMLLLETLQACNLDIIYDTGDYIMAREVPGAVPFTKLVTVEVLVDRSNSREDEARLNFVIKNEELPLHRDNHCRQTFDWLCETVASNRHWQLLETAAS</sequence>
<evidence type="ECO:0000313" key="1">
    <source>
        <dbReference type="EMBL" id="HGF99838.1"/>
    </source>
</evidence>
<dbReference type="EMBL" id="DSPX01000039">
    <property type="protein sequence ID" value="HGF99838.1"/>
    <property type="molecule type" value="Genomic_DNA"/>
</dbReference>
<proteinExistence type="predicted"/>
<accession>A0A7C3VFM9</accession>
<name>A0A7C3VFM9_9CYAN</name>
<gene>
    <name evidence="1" type="ORF">ENR15_04010</name>
</gene>
<dbReference type="AlphaFoldDB" id="A0A7C3VFM9"/>